<dbReference type="RefSeq" id="WP_219773562.1">
    <property type="nucleotide sequence ID" value="NZ_CP080114.1"/>
</dbReference>
<dbReference type="EMBL" id="CP080114">
    <property type="protein sequence ID" value="QYD29686.1"/>
    <property type="molecule type" value="Genomic_DNA"/>
</dbReference>
<reference evidence="2" key="1">
    <citation type="submission" date="2021-07" db="EMBL/GenBank/DDBJ databases">
        <title>Characterization of Emerging Pathogens Carrying KPC-2 Gene in IncP-6 Plasmids Isolated from Urban Sewage in Argentina.</title>
        <authorList>
            <person name="Ghiglione B."/>
            <person name="Haim M.S."/>
            <person name="Dropa M."/>
        </authorList>
    </citation>
    <scope>NUCLEOTIDE SEQUENCE</scope>
    <source>
        <strain evidence="2">WW-19C</strain>
        <plasmid evidence="2">pWW19C-8</plasmid>
    </source>
</reference>
<sequence>MPNNLNERSRKFQFIHLEAYSLQANQQGGKNAKFNKEVKARTVSEVLGEVLRKDGFCNHIQEPEAPGVLYGDLNNIETDCKAYHQNHKNIDKNGKAKALRSDANVLIAGVVSLEGIEQNYKDWDQYKIDVLGFLKEKYGENLAAVVEHTDEENPHLHFYIVPKIGQKLDELHDGKKAVLELKKKEPKALKGKQNKAYIEGMRNFQDDFYNKVSKNFGLTKIGPARSRVSRKTYFEQKKAAEEYRKTLKQIEQNKFFIDSEFEQAKKNIENEIKKEKNNFEKEKRKIVKKVVKETYEETMENYENKNYINKMLFSMTYNKTKILNQEKQISHLIKEGRKHFDRKNEYKKEVSRLKDFEDKYTNLRKDFGKRLNNALGEVKVENDNLKMENQKLRSENENLKYENEMGKYAIEFLNKLKNKLGSKFESFKNDLFPKSSHKHTPENPKIKRRF</sequence>
<proteinExistence type="predicted"/>
<evidence type="ECO:0000313" key="2">
    <source>
        <dbReference type="EMBL" id="QYD29686.1"/>
    </source>
</evidence>
<gene>
    <name evidence="2" type="ORF">KZX48_26065</name>
</gene>
<keyword evidence="2" id="KW-0614">Plasmid</keyword>
<dbReference type="CDD" id="cd17242">
    <property type="entry name" value="MobM_relaxase"/>
    <property type="match status" value="1"/>
</dbReference>
<geneLocation type="plasmid" evidence="2 3">
    <name>pWW19C-8</name>
</geneLocation>
<keyword evidence="1" id="KW-0175">Coiled coil</keyword>
<feature type="coiled-coil region" evidence="1">
    <location>
        <begin position="346"/>
        <end position="404"/>
    </location>
</feature>
<accession>A0AAQ0JBF7</accession>
<dbReference type="Proteomes" id="UP000826990">
    <property type="component" value="Plasmid pWW19C-8"/>
</dbReference>
<dbReference type="Gene3D" id="3.30.930.30">
    <property type="match status" value="1"/>
</dbReference>
<evidence type="ECO:0000256" key="1">
    <source>
        <dbReference type="SAM" id="Coils"/>
    </source>
</evidence>
<protein>
    <submittedName>
        <fullName evidence="2">Plasmid recombination protein</fullName>
    </submittedName>
</protein>
<evidence type="ECO:0000313" key="3">
    <source>
        <dbReference type="Proteomes" id="UP000826990"/>
    </source>
</evidence>
<name>A0AAQ0JBF7_ENTAS</name>
<organism evidence="2 3">
    <name type="scientific">Enterobacter asburiae</name>
    <dbReference type="NCBI Taxonomy" id="61645"/>
    <lineage>
        <taxon>Bacteria</taxon>
        <taxon>Pseudomonadati</taxon>
        <taxon>Pseudomonadota</taxon>
        <taxon>Gammaproteobacteria</taxon>
        <taxon>Enterobacterales</taxon>
        <taxon>Enterobacteriaceae</taxon>
        <taxon>Enterobacter</taxon>
        <taxon>Enterobacter cloacae complex</taxon>
    </lineage>
</organism>
<feature type="coiled-coil region" evidence="1">
    <location>
        <begin position="233"/>
        <end position="289"/>
    </location>
</feature>
<dbReference type="AlphaFoldDB" id="A0AAQ0JBF7"/>